<evidence type="ECO:0000313" key="1">
    <source>
        <dbReference type="EMBL" id="KAJ8423722.1"/>
    </source>
</evidence>
<sequence length="230" mass="27082">MAYMAGRKHRYDFLWCNYQANGIVVEERLDRFCADAEWSLMFPEAAVTHINSDMSNHSPILLKCFPHMDTKGAHKKRFRFENTWMIEQTCKDIASVSKPNAVDKLLGCIDKCLAELLKWNKTTFGHVQCRINEMELQLKSQRDAISQRNTLELIRDWHKKEEILWWQRACSDYLKYGDSNTQCNLIDYTAACWRESLVRQIFLDCNSELILKIPLCSSWPPDKLTWHCHS</sequence>
<evidence type="ECO:0000313" key="2">
    <source>
        <dbReference type="Proteomes" id="UP001153076"/>
    </source>
</evidence>
<dbReference type="PANTHER" id="PTHR33710">
    <property type="entry name" value="BNAC02G09200D PROTEIN"/>
    <property type="match status" value="1"/>
</dbReference>
<proteinExistence type="predicted"/>
<dbReference type="EMBL" id="JAKOGI010001886">
    <property type="protein sequence ID" value="KAJ8423722.1"/>
    <property type="molecule type" value="Genomic_DNA"/>
</dbReference>
<organism evidence="1 2">
    <name type="scientific">Carnegiea gigantea</name>
    <dbReference type="NCBI Taxonomy" id="171969"/>
    <lineage>
        <taxon>Eukaryota</taxon>
        <taxon>Viridiplantae</taxon>
        <taxon>Streptophyta</taxon>
        <taxon>Embryophyta</taxon>
        <taxon>Tracheophyta</taxon>
        <taxon>Spermatophyta</taxon>
        <taxon>Magnoliopsida</taxon>
        <taxon>eudicotyledons</taxon>
        <taxon>Gunneridae</taxon>
        <taxon>Pentapetalae</taxon>
        <taxon>Caryophyllales</taxon>
        <taxon>Cactineae</taxon>
        <taxon>Cactaceae</taxon>
        <taxon>Cactoideae</taxon>
        <taxon>Echinocereeae</taxon>
        <taxon>Carnegiea</taxon>
    </lineage>
</organism>
<evidence type="ECO:0008006" key="3">
    <source>
        <dbReference type="Google" id="ProtNLM"/>
    </source>
</evidence>
<protein>
    <recommendedName>
        <fullName evidence="3">Endonuclease/exonuclease/phosphatase domain-containing protein</fullName>
    </recommendedName>
</protein>
<gene>
    <name evidence="1" type="ORF">Cgig2_010287</name>
</gene>
<name>A0A9Q1JGD7_9CARY</name>
<dbReference type="Proteomes" id="UP001153076">
    <property type="component" value="Unassembled WGS sequence"/>
</dbReference>
<accession>A0A9Q1JGD7</accession>
<comment type="caution">
    <text evidence="1">The sequence shown here is derived from an EMBL/GenBank/DDBJ whole genome shotgun (WGS) entry which is preliminary data.</text>
</comment>
<keyword evidence="2" id="KW-1185">Reference proteome</keyword>
<dbReference type="PANTHER" id="PTHR33710:SF71">
    <property type="entry name" value="ENDONUCLEASE_EXONUCLEASE_PHOSPHATASE DOMAIN-CONTAINING PROTEIN"/>
    <property type="match status" value="1"/>
</dbReference>
<reference evidence="1" key="1">
    <citation type="submission" date="2022-04" db="EMBL/GenBank/DDBJ databases">
        <title>Carnegiea gigantea Genome sequencing and assembly v2.</title>
        <authorList>
            <person name="Copetti D."/>
            <person name="Sanderson M.J."/>
            <person name="Burquez A."/>
            <person name="Wojciechowski M.F."/>
        </authorList>
    </citation>
    <scope>NUCLEOTIDE SEQUENCE</scope>
    <source>
        <strain evidence="1">SGP5-SGP5p</strain>
        <tissue evidence="1">Aerial part</tissue>
    </source>
</reference>
<dbReference type="AlphaFoldDB" id="A0A9Q1JGD7"/>